<dbReference type="EMBL" id="VFQE01000002">
    <property type="protein sequence ID" value="TQN37956.1"/>
    <property type="molecule type" value="Genomic_DNA"/>
</dbReference>
<gene>
    <name evidence="2" type="ORF">FHU33_4630</name>
</gene>
<dbReference type="GO" id="GO:0008757">
    <property type="term" value="F:S-adenosylmethionine-dependent methyltransferase activity"/>
    <property type="evidence" value="ECO:0007669"/>
    <property type="project" value="InterPro"/>
</dbReference>
<dbReference type="InterPro" id="IPR029063">
    <property type="entry name" value="SAM-dependent_MTases_sf"/>
</dbReference>
<keyword evidence="3" id="KW-1185">Reference proteome</keyword>
<sequence>MWLRQRIEPGTSVLLVGASAYGGGGAGTNNLVERGVASFTRAHALVYGGGNPQLGCPHSAGDACALPFADSSFDYVVSNAVIEHVGGPERARTMLTESRRVARRGAFHTTPDRWFPVETHTQVPLLHWLPRDRQAAAFARAGKPTWNTTYYWLFGSRDLAGLDPAFSVSRINRMTLVTAWTADATTSADLA</sequence>
<accession>A0A543P1G8</accession>
<dbReference type="AlphaFoldDB" id="A0A543P1G8"/>
<comment type="caution">
    <text evidence="2">The sequence shown here is derived from an EMBL/GenBank/DDBJ whole genome shotgun (WGS) entry which is preliminary data.</text>
</comment>
<evidence type="ECO:0000313" key="2">
    <source>
        <dbReference type="EMBL" id="TQN37956.1"/>
    </source>
</evidence>
<dbReference type="RefSeq" id="WP_142027846.1">
    <property type="nucleotide sequence ID" value="NZ_VFQE01000002.1"/>
</dbReference>
<dbReference type="Gene3D" id="3.40.50.150">
    <property type="entry name" value="Vaccinia Virus protein VP39"/>
    <property type="match status" value="1"/>
</dbReference>
<keyword evidence="2" id="KW-0808">Transferase</keyword>
<dbReference type="GO" id="GO:0032259">
    <property type="term" value="P:methylation"/>
    <property type="evidence" value="ECO:0007669"/>
    <property type="project" value="UniProtKB-KW"/>
</dbReference>
<dbReference type="SUPFAM" id="SSF53335">
    <property type="entry name" value="S-adenosyl-L-methionine-dependent methyltransferases"/>
    <property type="match status" value="1"/>
</dbReference>
<name>A0A543P1G8_9ACTN</name>
<evidence type="ECO:0000313" key="3">
    <source>
        <dbReference type="Proteomes" id="UP000319865"/>
    </source>
</evidence>
<feature type="domain" description="Methyltransferase type 11" evidence="1">
    <location>
        <begin position="59"/>
        <end position="106"/>
    </location>
</feature>
<proteinExistence type="predicted"/>
<organism evidence="2 3">
    <name type="scientific">Blastococcus colisei</name>
    <dbReference type="NCBI Taxonomy" id="1564162"/>
    <lineage>
        <taxon>Bacteria</taxon>
        <taxon>Bacillati</taxon>
        <taxon>Actinomycetota</taxon>
        <taxon>Actinomycetes</taxon>
        <taxon>Geodermatophilales</taxon>
        <taxon>Geodermatophilaceae</taxon>
        <taxon>Blastococcus</taxon>
    </lineage>
</organism>
<reference evidence="2 3" key="1">
    <citation type="submission" date="2019-06" db="EMBL/GenBank/DDBJ databases">
        <title>Sequencing the genomes of 1000 actinobacteria strains.</title>
        <authorList>
            <person name="Klenk H.-P."/>
        </authorList>
    </citation>
    <scope>NUCLEOTIDE SEQUENCE [LARGE SCALE GENOMIC DNA]</scope>
    <source>
        <strain evidence="2 3">DSM 46837</strain>
    </source>
</reference>
<dbReference type="OrthoDB" id="9805171at2"/>
<evidence type="ECO:0000259" key="1">
    <source>
        <dbReference type="Pfam" id="PF08241"/>
    </source>
</evidence>
<dbReference type="Proteomes" id="UP000319865">
    <property type="component" value="Unassembled WGS sequence"/>
</dbReference>
<dbReference type="Pfam" id="PF08241">
    <property type="entry name" value="Methyltransf_11"/>
    <property type="match status" value="1"/>
</dbReference>
<protein>
    <submittedName>
        <fullName evidence="2">Methyltransferase family protein</fullName>
    </submittedName>
</protein>
<dbReference type="InterPro" id="IPR013216">
    <property type="entry name" value="Methyltransf_11"/>
</dbReference>
<keyword evidence="2" id="KW-0489">Methyltransferase</keyword>